<evidence type="ECO:0000256" key="6">
    <source>
        <dbReference type="ARBA" id="ARBA00022857"/>
    </source>
</evidence>
<dbReference type="PANTHER" id="PTHR19384">
    <property type="entry name" value="NITRIC OXIDE SYNTHASE-RELATED"/>
    <property type="match status" value="1"/>
</dbReference>
<comment type="cofactor">
    <cofactor evidence="11 12">
        <name>FMN</name>
        <dbReference type="ChEBI" id="CHEBI:58210"/>
    </cofactor>
    <text evidence="11 12">Binds 1 FMN per subunit.</text>
</comment>
<dbReference type="AlphaFoldDB" id="A0A1I4H155"/>
<dbReference type="Gene3D" id="2.40.30.10">
    <property type="entry name" value="Translation factors"/>
    <property type="match status" value="1"/>
</dbReference>
<comment type="catalytic activity">
    <reaction evidence="10 11">
        <text>hydrogen sulfide + 3 NADP(+) + 3 H2O = sulfite + 3 NADPH + 4 H(+)</text>
        <dbReference type="Rhea" id="RHEA:13801"/>
        <dbReference type="ChEBI" id="CHEBI:15377"/>
        <dbReference type="ChEBI" id="CHEBI:15378"/>
        <dbReference type="ChEBI" id="CHEBI:17359"/>
        <dbReference type="ChEBI" id="CHEBI:29919"/>
        <dbReference type="ChEBI" id="CHEBI:57783"/>
        <dbReference type="ChEBI" id="CHEBI:58349"/>
        <dbReference type="EC" id="1.8.1.2"/>
    </reaction>
</comment>
<evidence type="ECO:0000256" key="8">
    <source>
        <dbReference type="ARBA" id="ARBA00023002"/>
    </source>
</evidence>
<dbReference type="Gene3D" id="3.40.50.80">
    <property type="entry name" value="Nucleotide-binding domain of ferredoxin-NADP reductase (FNR) module"/>
    <property type="match status" value="1"/>
</dbReference>
<feature type="binding site" evidence="12">
    <location>
        <begin position="523"/>
        <end position="527"/>
    </location>
    <ligand>
        <name>NADP(+)</name>
        <dbReference type="ChEBI" id="CHEBI:58349"/>
    </ligand>
</feature>
<feature type="binding site" evidence="12">
    <location>
        <begin position="417"/>
        <end position="420"/>
    </location>
    <ligand>
        <name>FAD</name>
        <dbReference type="ChEBI" id="CHEBI:57692"/>
    </ligand>
</feature>
<dbReference type="Gene3D" id="1.20.990.10">
    <property type="entry name" value="NADPH-cytochrome p450 Reductase, Chain A, domain 3"/>
    <property type="match status" value="1"/>
</dbReference>
<dbReference type="Pfam" id="PF00667">
    <property type="entry name" value="FAD_binding_1"/>
    <property type="match status" value="2"/>
</dbReference>
<dbReference type="SUPFAM" id="SSF63380">
    <property type="entry name" value="Riboflavin synthase domain-like"/>
    <property type="match status" value="1"/>
</dbReference>
<name>A0A1I4H155_9HYPH</name>
<feature type="binding site" evidence="12">
    <location>
        <begin position="517"/>
        <end position="518"/>
    </location>
    <ligand>
        <name>NADP(+)</name>
        <dbReference type="ChEBI" id="CHEBI:58349"/>
    </ligand>
</feature>
<dbReference type="PANTHER" id="PTHR19384:SF128">
    <property type="entry name" value="NADPH OXIDOREDUCTASE A"/>
    <property type="match status" value="1"/>
</dbReference>
<dbReference type="EMBL" id="FOSV01000013">
    <property type="protein sequence ID" value="SFL36038.1"/>
    <property type="molecule type" value="Genomic_DNA"/>
</dbReference>
<dbReference type="EC" id="1.8.1.2" evidence="11"/>
<keyword evidence="16" id="KW-1185">Reference proteome</keyword>
<dbReference type="Proteomes" id="UP000198804">
    <property type="component" value="Unassembled WGS sequence"/>
</dbReference>
<accession>A0A1I4H155</accession>
<feature type="binding site" evidence="12">
    <location>
        <position position="321"/>
    </location>
    <ligand>
        <name>FAD</name>
        <dbReference type="ChEBI" id="CHEBI:57692"/>
    </ligand>
</feature>
<evidence type="ECO:0000256" key="12">
    <source>
        <dbReference type="PIRSR" id="PIRSR000207-1"/>
    </source>
</evidence>
<dbReference type="GO" id="GO:0010181">
    <property type="term" value="F:FMN binding"/>
    <property type="evidence" value="ECO:0007669"/>
    <property type="project" value="InterPro"/>
</dbReference>
<dbReference type="UniPathway" id="UPA00140">
    <property type="reaction ID" value="UER00207"/>
</dbReference>
<feature type="binding site" evidence="12">
    <location>
        <position position="408"/>
    </location>
    <ligand>
        <name>FAD</name>
        <dbReference type="ChEBI" id="CHEBI:57692"/>
    </ligand>
</feature>
<feature type="binding site" evidence="12">
    <location>
        <begin position="384"/>
        <end position="387"/>
    </location>
    <ligand>
        <name>FAD</name>
        <dbReference type="ChEBI" id="CHEBI:57692"/>
    </ligand>
</feature>
<evidence type="ECO:0000256" key="9">
    <source>
        <dbReference type="ARBA" id="ARBA00023192"/>
    </source>
</evidence>
<protein>
    <recommendedName>
        <fullName evidence="11">Sulfite reductase [NADPH] flavoprotein alpha-component</fullName>
        <shortName evidence="11">SiR-FP</shortName>
        <ecNumber evidence="11">1.8.1.2</ecNumber>
    </recommendedName>
</protein>
<keyword evidence="5 11" id="KW-0274">FAD</keyword>
<dbReference type="SUPFAM" id="SSF52218">
    <property type="entry name" value="Flavoproteins"/>
    <property type="match status" value="1"/>
</dbReference>
<evidence type="ECO:0000313" key="16">
    <source>
        <dbReference type="Proteomes" id="UP000198804"/>
    </source>
</evidence>
<dbReference type="PROSITE" id="PS50902">
    <property type="entry name" value="FLAVODOXIN_LIKE"/>
    <property type="match status" value="1"/>
</dbReference>
<feature type="binding site" evidence="12">
    <location>
        <begin position="161"/>
        <end position="170"/>
    </location>
    <ligand>
        <name>FMN</name>
        <dbReference type="ChEBI" id="CHEBI:58210"/>
    </ligand>
</feature>
<keyword evidence="8 11" id="KW-0560">Oxidoreductase</keyword>
<keyword evidence="2 11" id="KW-0028">Amino-acid biosynthesis</keyword>
<dbReference type="PRINTS" id="PR00371">
    <property type="entry name" value="FPNCR"/>
</dbReference>
<dbReference type="InterPro" id="IPR008254">
    <property type="entry name" value="Flavodoxin/NO_synth"/>
</dbReference>
<keyword evidence="9 11" id="KW-0198">Cysteine biosynthesis</keyword>
<feature type="binding site" evidence="12">
    <location>
        <begin position="402"/>
        <end position="404"/>
    </location>
    <ligand>
        <name>FAD</name>
        <dbReference type="ChEBI" id="CHEBI:57692"/>
    </ligand>
</feature>
<dbReference type="GO" id="GO:0019344">
    <property type="term" value="P:cysteine biosynthetic process"/>
    <property type="evidence" value="ECO:0007669"/>
    <property type="project" value="UniProtKB-KW"/>
</dbReference>
<keyword evidence="7 11" id="KW-0249">Electron transport</keyword>
<comment type="pathway">
    <text evidence="11">Sulfur metabolism; hydrogen sulfide biosynthesis; hydrogen sulfide from sulfite (NADPH route): step 1/1.</text>
</comment>
<dbReference type="GO" id="GO:0050660">
    <property type="term" value="F:flavin adenine dinucleotide binding"/>
    <property type="evidence" value="ECO:0007669"/>
    <property type="project" value="InterPro"/>
</dbReference>
<organism evidence="15 16">
    <name type="scientific">Methylorubrum salsuginis</name>
    <dbReference type="NCBI Taxonomy" id="414703"/>
    <lineage>
        <taxon>Bacteria</taxon>
        <taxon>Pseudomonadati</taxon>
        <taxon>Pseudomonadota</taxon>
        <taxon>Alphaproteobacteria</taxon>
        <taxon>Hyphomicrobiales</taxon>
        <taxon>Methylobacteriaceae</taxon>
        <taxon>Methylorubrum</taxon>
    </lineage>
</organism>
<comment type="function">
    <text evidence="11">Component of the sulfite reductase complex that catalyzes the 6-electron reduction of sulfite to sulfide. This is one of several activities required for the biosynthesis of L-cysteine from sulfate. The flavoprotein component catalyzes the electron flow from NADPH -&gt; FAD -&gt; FMN to the hemoprotein component.</text>
</comment>
<evidence type="ECO:0000256" key="4">
    <source>
        <dbReference type="ARBA" id="ARBA00022643"/>
    </source>
</evidence>
<evidence type="ECO:0000256" key="5">
    <source>
        <dbReference type="ARBA" id="ARBA00022827"/>
    </source>
</evidence>
<dbReference type="InterPro" id="IPR039261">
    <property type="entry name" value="FNR_nucleotide-bd"/>
</dbReference>
<evidence type="ECO:0000256" key="11">
    <source>
        <dbReference type="PIRNR" id="PIRNR000207"/>
    </source>
</evidence>
<dbReference type="InterPro" id="IPR023173">
    <property type="entry name" value="NADPH_Cyt_P450_Rdtase_alpha"/>
</dbReference>
<feature type="domain" description="FAD-binding FR-type" evidence="14">
    <location>
        <begin position="242"/>
        <end position="446"/>
    </location>
</feature>
<sequence>MALTMSKTALLPRTAPFGDQERAHLDAALAAATPIQRAWLTGFLAGLDAAAGQPAAASAAVPAAPPKAAEPLTILFASESGNSEKLAGDVSKLARKQGFKPKVVDFAELDLATLPKAGKLVAIAATWGEGEPPARAVRAYGELMGDGAPRLDGVEFGVLALGDTSYAEFCAIGKALDARFEALGAKRAYERADLDLDFEKPAADWIKGALKALAPAEAPAGNVVAVDFRAAGGEEDEAEVSREPVVVEVIDHVNLNSSRSDKETIHLALEFEDGAPAYEPGDSLEIFPENDPQLVEEILKAAGLSDDETLRKALLSERDITTLSVTTIERFAKATGHADARKLVESGEAKAWIEGRHLIDLLERFPLTLTADHLNTITRPLPPRAYSIASSRKEVGDEVHLTIAAVRYETHGRARSGVASVHVADRIKNGAKLRVRVKPNKHFRLPSDPATDIIMVGPGTGVAPFRAFVQERRATEATGRSWLFFGDRHFTHDFLYQLEWQDALEDGSLAKIDVAFSRDQPEKVYVQNRIDQHAAELVEWLDGGAHLYVCGDAKNMAKDVHAAVVRAFQTVKGLSAADAEAHVAGLERAKRYQQDVY</sequence>
<keyword evidence="6 11" id="KW-0521">NADP</keyword>
<comment type="cofactor">
    <cofactor evidence="11 12">
        <name>FAD</name>
        <dbReference type="ChEBI" id="CHEBI:57692"/>
    </cofactor>
    <text evidence="11 12">Binds 1 FAD per subunit.</text>
</comment>
<feature type="binding site" evidence="12">
    <location>
        <position position="559"/>
    </location>
    <ligand>
        <name>NADP(+)</name>
        <dbReference type="ChEBI" id="CHEBI:58349"/>
    </ligand>
</feature>
<evidence type="ECO:0000313" key="15">
    <source>
        <dbReference type="EMBL" id="SFL36038.1"/>
    </source>
</evidence>
<evidence type="ECO:0000256" key="7">
    <source>
        <dbReference type="ARBA" id="ARBA00022982"/>
    </source>
</evidence>
<evidence type="ECO:0000259" key="14">
    <source>
        <dbReference type="PROSITE" id="PS51384"/>
    </source>
</evidence>
<dbReference type="Pfam" id="PF00258">
    <property type="entry name" value="Flavodoxin_1"/>
    <property type="match status" value="1"/>
</dbReference>
<evidence type="ECO:0000256" key="2">
    <source>
        <dbReference type="ARBA" id="ARBA00022605"/>
    </source>
</evidence>
<evidence type="ECO:0000256" key="3">
    <source>
        <dbReference type="ARBA" id="ARBA00022630"/>
    </source>
</evidence>
<gene>
    <name evidence="15" type="ORF">SAMN04488125_11394</name>
</gene>
<dbReference type="InterPro" id="IPR029039">
    <property type="entry name" value="Flavoprotein-like_sf"/>
</dbReference>
<dbReference type="InterPro" id="IPR001094">
    <property type="entry name" value="Flavdoxin-like"/>
</dbReference>
<dbReference type="InterPro" id="IPR010199">
    <property type="entry name" value="CysJ"/>
</dbReference>
<feature type="domain" description="Flavodoxin-like" evidence="13">
    <location>
        <begin position="72"/>
        <end position="210"/>
    </location>
</feature>
<evidence type="ECO:0000256" key="10">
    <source>
        <dbReference type="ARBA" id="ARBA00052219"/>
    </source>
</evidence>
<dbReference type="GO" id="GO:0070814">
    <property type="term" value="P:hydrogen sulfide biosynthetic process"/>
    <property type="evidence" value="ECO:0007669"/>
    <property type="project" value="UniProtKB-UniPathway"/>
</dbReference>
<dbReference type="FunFam" id="3.40.50.80:FF:000001">
    <property type="entry name" value="NADPH--cytochrome P450 reductase 1"/>
    <property type="match status" value="1"/>
</dbReference>
<proteinExistence type="predicted"/>
<dbReference type="GO" id="GO:0004783">
    <property type="term" value="F:sulfite reductase (NADPH) activity"/>
    <property type="evidence" value="ECO:0007669"/>
    <property type="project" value="UniProtKB-EC"/>
</dbReference>
<comment type="subunit">
    <text evidence="11">Alpha(8)-beta(8). The alpha component is a flavoprotein, the beta component is a hemoprotein.</text>
</comment>
<dbReference type="SUPFAM" id="SSF52343">
    <property type="entry name" value="Ferredoxin reductase-like, C-terminal NADP-linked domain"/>
    <property type="match status" value="1"/>
</dbReference>
<dbReference type="InterPro" id="IPR001709">
    <property type="entry name" value="Flavoprot_Pyr_Nucl_cyt_Rdtase"/>
</dbReference>
<feature type="binding site" evidence="12">
    <location>
        <position position="597"/>
    </location>
    <ligand>
        <name>FAD</name>
        <dbReference type="ChEBI" id="CHEBI:57692"/>
    </ligand>
</feature>
<dbReference type="Gene3D" id="3.40.50.360">
    <property type="match status" value="1"/>
</dbReference>
<evidence type="ECO:0000256" key="1">
    <source>
        <dbReference type="ARBA" id="ARBA00022448"/>
    </source>
</evidence>
<keyword evidence="1 11" id="KW-0813">Transport</keyword>
<dbReference type="InterPro" id="IPR017938">
    <property type="entry name" value="Riboflavin_synthase-like_b-brl"/>
</dbReference>
<dbReference type="InterPro" id="IPR001433">
    <property type="entry name" value="OxRdtase_FAD/NAD-bd"/>
</dbReference>
<dbReference type="PRINTS" id="PR00369">
    <property type="entry name" value="FLAVODOXIN"/>
</dbReference>
<dbReference type="GO" id="GO:0005829">
    <property type="term" value="C:cytosol"/>
    <property type="evidence" value="ECO:0007669"/>
    <property type="project" value="TreeGrafter"/>
</dbReference>
<dbReference type="InterPro" id="IPR017927">
    <property type="entry name" value="FAD-bd_FR_type"/>
</dbReference>
<dbReference type="PROSITE" id="PS51384">
    <property type="entry name" value="FAD_FR"/>
    <property type="match status" value="1"/>
</dbReference>
<keyword evidence="4 11" id="KW-0288">FMN</keyword>
<dbReference type="Pfam" id="PF00175">
    <property type="entry name" value="NAD_binding_1"/>
    <property type="match status" value="1"/>
</dbReference>
<dbReference type="CDD" id="cd06199">
    <property type="entry name" value="SiR"/>
    <property type="match status" value="1"/>
</dbReference>
<dbReference type="PIRSF" id="PIRSF000207">
    <property type="entry name" value="SiR-FP_CysJ"/>
    <property type="match status" value="1"/>
</dbReference>
<reference evidence="16" key="1">
    <citation type="submission" date="2016-10" db="EMBL/GenBank/DDBJ databases">
        <authorList>
            <person name="Varghese N."/>
            <person name="Submissions S."/>
        </authorList>
    </citation>
    <scope>NUCLEOTIDE SEQUENCE [LARGE SCALE GENOMIC DNA]</scope>
    <source>
        <strain evidence="16">CGMCC 1.6474</strain>
    </source>
</reference>
<dbReference type="InterPro" id="IPR003097">
    <property type="entry name" value="CysJ-like_FAD-binding"/>
</dbReference>
<evidence type="ECO:0000259" key="13">
    <source>
        <dbReference type="PROSITE" id="PS50902"/>
    </source>
</evidence>
<keyword evidence="3 11" id="KW-0285">Flavoprotein</keyword>
<dbReference type="STRING" id="414703.SAMN04488125_11394"/>